<accession>A0A2X0LSF6</accession>
<keyword evidence="2" id="KW-0812">Transmembrane</keyword>
<evidence type="ECO:0000256" key="1">
    <source>
        <dbReference type="SAM" id="MobiDB-lite"/>
    </source>
</evidence>
<sequence>MAPTPAFPSDRRPSSLLPPVDETSPIDDAWIFIVHDSESGGASSPNSDAPAHALLIEPSSGPSRTRWKTRLTDPDPDADPDNKRESVASDPFEHAPIIDPEEVSIKEVIPASNLPDIPSLVYHPDGTNSFGIEIAEERNGDAQCYPSSVSEDSSSALTRVPTGSPIRKPSTRRRVSAPLLSIDTNLPFPNRSYSASPTKYRPFGVPFPFAFTSSLSPIPSDSEAPSPADTAPLTTNSRPKSRKRGSDGSTLSKGSAYLGGQALEAQRWIIRTAAKGAKGIRSAASTKKVGGGGERIGGGSKEILENGGDEATELKRRIEERERHREREKEEWRVLADGLQERKIRGSAGKHIVVQGRRGIRAERDDQLRRRRRCIWIGVVLGVVAFVLVGVGCLLWHLRQQRSGANKPNDHGSSNNAGGNVIPPTPPPNNTSTPPDHGSSDGAGDIVIPPTPPPRSNTSTPPILPDIHNLTNTTDNNSSRLPDELDVPDAPPCPLKVPPCPSQDTADVEGIKPASTYHHSSGVLSGSDSADDEEDSGAGTGTSTWELVKLESGDYICVLVTVEVEPDGTTGGTGSRL</sequence>
<feature type="compositionally biased region" description="Polar residues" evidence="1">
    <location>
        <begin position="145"/>
        <end position="157"/>
    </location>
</feature>
<feature type="transmembrane region" description="Helical" evidence="2">
    <location>
        <begin position="374"/>
        <end position="398"/>
    </location>
</feature>
<feature type="region of interest" description="Disordered" evidence="1">
    <location>
        <begin position="1"/>
        <end position="23"/>
    </location>
</feature>
<dbReference type="Proteomes" id="UP000249464">
    <property type="component" value="Unassembled WGS sequence"/>
</dbReference>
<dbReference type="EMBL" id="FQNC01000011">
    <property type="protein sequence ID" value="SGY12252.1"/>
    <property type="molecule type" value="Genomic_DNA"/>
</dbReference>
<protein>
    <submittedName>
        <fullName evidence="3">BQ5605_C011g06441 protein</fullName>
    </submittedName>
</protein>
<evidence type="ECO:0000313" key="4">
    <source>
        <dbReference type="Proteomes" id="UP000249464"/>
    </source>
</evidence>
<feature type="compositionally biased region" description="Polar residues" evidence="1">
    <location>
        <begin position="403"/>
        <end position="418"/>
    </location>
</feature>
<keyword evidence="2" id="KW-0472">Membrane</keyword>
<name>A0A2X0LSF6_9BASI</name>
<organism evidence="3 4">
    <name type="scientific">Microbotryum silenes-dioicae</name>
    <dbReference type="NCBI Taxonomy" id="796604"/>
    <lineage>
        <taxon>Eukaryota</taxon>
        <taxon>Fungi</taxon>
        <taxon>Dikarya</taxon>
        <taxon>Basidiomycota</taxon>
        <taxon>Pucciniomycotina</taxon>
        <taxon>Microbotryomycetes</taxon>
        <taxon>Microbotryales</taxon>
        <taxon>Microbotryaceae</taxon>
        <taxon>Microbotryum</taxon>
    </lineage>
</organism>
<keyword evidence="4" id="KW-1185">Reference proteome</keyword>
<evidence type="ECO:0000256" key="2">
    <source>
        <dbReference type="SAM" id="Phobius"/>
    </source>
</evidence>
<feature type="region of interest" description="Disordered" evidence="1">
    <location>
        <begin position="37"/>
        <end position="101"/>
    </location>
</feature>
<feature type="compositionally biased region" description="Basic and acidic residues" evidence="1">
    <location>
        <begin position="80"/>
        <end position="93"/>
    </location>
</feature>
<keyword evidence="2" id="KW-1133">Transmembrane helix</keyword>
<dbReference type="AlphaFoldDB" id="A0A2X0LSF6"/>
<feature type="compositionally biased region" description="Pro residues" evidence="1">
    <location>
        <begin position="489"/>
        <end position="501"/>
    </location>
</feature>
<feature type="region of interest" description="Disordered" evidence="1">
    <location>
        <begin position="217"/>
        <end position="253"/>
    </location>
</feature>
<gene>
    <name evidence="3" type="primary">BQ5605_C011g06441</name>
    <name evidence="3" type="ORF">BQ5605_C011G06441</name>
</gene>
<proteinExistence type="predicted"/>
<feature type="region of interest" description="Disordered" evidence="1">
    <location>
        <begin position="145"/>
        <end position="176"/>
    </location>
</feature>
<reference evidence="3 4" key="1">
    <citation type="submission" date="2016-11" db="EMBL/GenBank/DDBJ databases">
        <authorList>
            <person name="Jaros S."/>
            <person name="Januszkiewicz K."/>
            <person name="Wedrychowicz H."/>
        </authorList>
    </citation>
    <scope>NUCLEOTIDE SEQUENCE [LARGE SCALE GENOMIC DNA]</scope>
</reference>
<evidence type="ECO:0000313" key="3">
    <source>
        <dbReference type="EMBL" id="SGY12252.1"/>
    </source>
</evidence>
<feature type="region of interest" description="Disordered" evidence="1">
    <location>
        <begin position="403"/>
        <end position="545"/>
    </location>
</feature>
<feature type="compositionally biased region" description="Polar residues" evidence="1">
    <location>
        <begin position="469"/>
        <end position="480"/>
    </location>
</feature>